<name>A0A3P7IJW8_STRVU</name>
<feature type="compositionally biased region" description="Polar residues" evidence="1">
    <location>
        <begin position="358"/>
        <end position="369"/>
    </location>
</feature>
<feature type="region of interest" description="Disordered" evidence="1">
    <location>
        <begin position="352"/>
        <end position="402"/>
    </location>
</feature>
<feature type="region of interest" description="Disordered" evidence="1">
    <location>
        <begin position="1"/>
        <end position="39"/>
    </location>
</feature>
<accession>A0A3P7IJW8</accession>
<evidence type="ECO:0000313" key="2">
    <source>
        <dbReference type="EMBL" id="VDM68113.1"/>
    </source>
</evidence>
<feature type="compositionally biased region" description="Polar residues" evidence="1">
    <location>
        <begin position="290"/>
        <end position="307"/>
    </location>
</feature>
<proteinExistence type="predicted"/>
<feature type="region of interest" description="Disordered" evidence="1">
    <location>
        <begin position="418"/>
        <end position="438"/>
    </location>
</feature>
<keyword evidence="3" id="KW-1185">Reference proteome</keyword>
<feature type="compositionally biased region" description="Basic and acidic residues" evidence="1">
    <location>
        <begin position="372"/>
        <end position="390"/>
    </location>
</feature>
<feature type="compositionally biased region" description="Polar residues" evidence="1">
    <location>
        <begin position="420"/>
        <end position="433"/>
    </location>
</feature>
<protein>
    <submittedName>
        <fullName evidence="2">Uncharacterized protein</fullName>
    </submittedName>
</protein>
<dbReference type="AlphaFoldDB" id="A0A3P7IJW8"/>
<dbReference type="OrthoDB" id="5863779at2759"/>
<evidence type="ECO:0000313" key="3">
    <source>
        <dbReference type="Proteomes" id="UP000270094"/>
    </source>
</evidence>
<gene>
    <name evidence="2" type="ORF">SVUK_LOCUS3111</name>
</gene>
<organism evidence="2 3">
    <name type="scientific">Strongylus vulgaris</name>
    <name type="common">Blood worm</name>
    <dbReference type="NCBI Taxonomy" id="40348"/>
    <lineage>
        <taxon>Eukaryota</taxon>
        <taxon>Metazoa</taxon>
        <taxon>Ecdysozoa</taxon>
        <taxon>Nematoda</taxon>
        <taxon>Chromadorea</taxon>
        <taxon>Rhabditida</taxon>
        <taxon>Rhabditina</taxon>
        <taxon>Rhabditomorpha</taxon>
        <taxon>Strongyloidea</taxon>
        <taxon>Strongylidae</taxon>
        <taxon>Strongylus</taxon>
    </lineage>
</organism>
<sequence length="596" mass="67599">MPNSFRYEATPTASTYLTQPPPHSFPLQSSQGQRAEGKQWRIPQPYTAQAPQITSYQREQEVDYNSGGQSSIPIGQQQPQMHFQFQQTQFQPYKPRQLPVHVPLGIYTQAQASLITQSQHDYGQQTQHQPLLMEEASHQAQAGFTSQERRPDELMEAEMKAMRYVYLMNEQRHARKALAERDEKMSKKSEPGIIDLMLLSELPPIVIEPTVIPEGVPRYRMQEHILPPYHHAQFAVRNGPLVSPYRSEGEDESSEDEIHKLRDVLDLTSLEPPVPQQKATSDLHSVHKPQFQSQSIVEKNQRQQYPSGGSHKSLRFPAAELLQEPTQVPSMASELSIPQKLQPLEIDISKTGDVTMLSRGSTPASQGDSELSGEKVNRRREDEASQRDSSPESTDSDAIRRQWDLSPSVSPLTLEALASGLSSPDGSDSNDGQTGMPVWPTISRKHAKLAIAACRNMPKRLQPLCRRFAWQQGITYLLENFCLKKWEIRPEHDSESVWFFERNVRRFKPFELEPWEIPGGDTEDENDFYGFNICADVPVKKCSKTIRLEDFATVSFSCQESPGIVEYSSTDDEGYSDEKTEYASSVYYDVDDIAPS</sequence>
<reference evidence="2 3" key="1">
    <citation type="submission" date="2018-11" db="EMBL/GenBank/DDBJ databases">
        <authorList>
            <consortium name="Pathogen Informatics"/>
        </authorList>
    </citation>
    <scope>NUCLEOTIDE SEQUENCE [LARGE SCALE GENOMIC DNA]</scope>
</reference>
<feature type="region of interest" description="Disordered" evidence="1">
    <location>
        <begin position="272"/>
        <end position="313"/>
    </location>
</feature>
<dbReference type="Proteomes" id="UP000270094">
    <property type="component" value="Unassembled WGS sequence"/>
</dbReference>
<dbReference type="EMBL" id="UYYB01007679">
    <property type="protein sequence ID" value="VDM68113.1"/>
    <property type="molecule type" value="Genomic_DNA"/>
</dbReference>
<evidence type="ECO:0000256" key="1">
    <source>
        <dbReference type="SAM" id="MobiDB-lite"/>
    </source>
</evidence>